<protein>
    <submittedName>
        <fullName evidence="5">Winged helix-turn-helix transcriptional regulator</fullName>
    </submittedName>
</protein>
<gene>
    <name evidence="5" type="ORF">QZM56_01470</name>
</gene>
<keyword evidence="2" id="KW-0238">DNA-binding</keyword>
<evidence type="ECO:0000313" key="6">
    <source>
        <dbReference type="Proteomes" id="UP001172109"/>
    </source>
</evidence>
<name>A0AAP4QXN9_9BURK</name>
<dbReference type="InterPro" id="IPR036390">
    <property type="entry name" value="WH_DNA-bd_sf"/>
</dbReference>
<evidence type="ECO:0000259" key="4">
    <source>
        <dbReference type="Pfam" id="PF01638"/>
    </source>
</evidence>
<dbReference type="AlphaFoldDB" id="A0AAP4QXN9"/>
<dbReference type="GO" id="GO:0003677">
    <property type="term" value="F:DNA binding"/>
    <property type="evidence" value="ECO:0007669"/>
    <property type="project" value="UniProtKB-KW"/>
</dbReference>
<feature type="domain" description="HTH hxlR-type" evidence="4">
    <location>
        <begin position="42"/>
        <end position="122"/>
    </location>
</feature>
<dbReference type="PANTHER" id="PTHR33204:SF37">
    <property type="entry name" value="HTH-TYPE TRANSCRIPTIONAL REGULATOR YODB"/>
    <property type="match status" value="1"/>
</dbReference>
<dbReference type="Proteomes" id="UP001172109">
    <property type="component" value="Unassembled WGS sequence"/>
</dbReference>
<proteinExistence type="predicted"/>
<evidence type="ECO:0000256" key="2">
    <source>
        <dbReference type="ARBA" id="ARBA00023125"/>
    </source>
</evidence>
<dbReference type="SUPFAM" id="SSF46785">
    <property type="entry name" value="Winged helix' DNA-binding domain"/>
    <property type="match status" value="1"/>
</dbReference>
<sequence>MRFKQLTPSGDCFKKYSMTTPKIGQRVRGSKTGRPIMVVLDLLGRRTALRILWELRGEPLTFRALQEACETNARLLNTRLAELKASGLVEHGEGGYCMTAEGRRLEAALQPLLGWARQWAKRDPGGLDAADREQSGQSR</sequence>
<dbReference type="PANTHER" id="PTHR33204">
    <property type="entry name" value="TRANSCRIPTIONAL REGULATOR, MARR FAMILY"/>
    <property type="match status" value="1"/>
</dbReference>
<dbReference type="EMBL" id="JAUJQS010000001">
    <property type="protein sequence ID" value="MDN7563171.1"/>
    <property type="molecule type" value="Genomic_DNA"/>
</dbReference>
<dbReference type="InterPro" id="IPR036388">
    <property type="entry name" value="WH-like_DNA-bd_sf"/>
</dbReference>
<dbReference type="Gene3D" id="1.10.10.10">
    <property type="entry name" value="Winged helix-like DNA-binding domain superfamily/Winged helix DNA-binding domain"/>
    <property type="match status" value="1"/>
</dbReference>
<dbReference type="Pfam" id="PF01638">
    <property type="entry name" value="HxlR"/>
    <property type="match status" value="1"/>
</dbReference>
<reference evidence="5" key="1">
    <citation type="submission" date="2023-07" db="EMBL/GenBank/DDBJ databases">
        <title>A collection of bacterial strains from the Burkholderia cepacia Research Laboratory and Repository.</title>
        <authorList>
            <person name="Lipuma J."/>
            <person name="Spilker T."/>
            <person name="Caverly L."/>
        </authorList>
    </citation>
    <scope>NUCLEOTIDE SEQUENCE</scope>
    <source>
        <strain evidence="5">AU44979</strain>
    </source>
</reference>
<keyword evidence="3" id="KW-0804">Transcription</keyword>
<keyword evidence="1" id="KW-0805">Transcription regulation</keyword>
<organism evidence="5 6">
    <name type="scientific">Burkholderia contaminans</name>
    <dbReference type="NCBI Taxonomy" id="488447"/>
    <lineage>
        <taxon>Bacteria</taxon>
        <taxon>Pseudomonadati</taxon>
        <taxon>Pseudomonadota</taxon>
        <taxon>Betaproteobacteria</taxon>
        <taxon>Burkholderiales</taxon>
        <taxon>Burkholderiaceae</taxon>
        <taxon>Burkholderia</taxon>
        <taxon>Burkholderia cepacia complex</taxon>
    </lineage>
</organism>
<evidence type="ECO:0000256" key="1">
    <source>
        <dbReference type="ARBA" id="ARBA00023015"/>
    </source>
</evidence>
<accession>A0AAP4QXN9</accession>
<dbReference type="RefSeq" id="WP_224755829.1">
    <property type="nucleotide sequence ID" value="NZ_CADEUY010000001.1"/>
</dbReference>
<evidence type="ECO:0000256" key="3">
    <source>
        <dbReference type="ARBA" id="ARBA00023163"/>
    </source>
</evidence>
<dbReference type="InterPro" id="IPR002577">
    <property type="entry name" value="HTH_HxlR"/>
</dbReference>
<comment type="caution">
    <text evidence="5">The sequence shown here is derived from an EMBL/GenBank/DDBJ whole genome shotgun (WGS) entry which is preliminary data.</text>
</comment>
<evidence type="ECO:0000313" key="5">
    <source>
        <dbReference type="EMBL" id="MDN7563171.1"/>
    </source>
</evidence>